<reference evidence="1 2" key="1">
    <citation type="journal article" date="2015" name="Nature">
        <title>rRNA introns, odd ribosomes, and small enigmatic genomes across a large radiation of phyla.</title>
        <authorList>
            <person name="Brown C.T."/>
            <person name="Hug L.A."/>
            <person name="Thomas B.C."/>
            <person name="Sharon I."/>
            <person name="Castelle C.J."/>
            <person name="Singh A."/>
            <person name="Wilkins M.J."/>
            <person name="Williams K.H."/>
            <person name="Banfield J.F."/>
        </authorList>
    </citation>
    <scope>NUCLEOTIDE SEQUENCE [LARGE SCALE GENOMIC DNA]</scope>
</reference>
<organism evidence="1 2">
    <name type="scientific">Candidatus Gottesmanbacteria bacterium GW2011_GWA1_43_11</name>
    <dbReference type="NCBI Taxonomy" id="1618436"/>
    <lineage>
        <taxon>Bacteria</taxon>
        <taxon>Candidatus Gottesmaniibacteriota</taxon>
    </lineage>
</organism>
<protein>
    <submittedName>
        <fullName evidence="1">GatB/Yqey domain protein</fullName>
    </submittedName>
</protein>
<evidence type="ECO:0000313" key="1">
    <source>
        <dbReference type="EMBL" id="KKS84865.1"/>
    </source>
</evidence>
<dbReference type="Gene3D" id="1.10.10.410">
    <property type="match status" value="1"/>
</dbReference>
<evidence type="ECO:0000313" key="2">
    <source>
        <dbReference type="Proteomes" id="UP000034543"/>
    </source>
</evidence>
<dbReference type="SUPFAM" id="SSF89095">
    <property type="entry name" value="GatB/YqeY motif"/>
    <property type="match status" value="1"/>
</dbReference>
<dbReference type="GO" id="GO:0016884">
    <property type="term" value="F:carbon-nitrogen ligase activity, with glutamine as amido-N-donor"/>
    <property type="evidence" value="ECO:0007669"/>
    <property type="project" value="InterPro"/>
</dbReference>
<accession>A0A0G1CGC5</accession>
<dbReference type="PANTHER" id="PTHR28055:SF1">
    <property type="entry name" value="ALTERED INHERITANCE OF MITOCHONDRIA PROTEIN 41, MITOCHONDRIAL"/>
    <property type="match status" value="1"/>
</dbReference>
<dbReference type="InterPro" id="IPR023168">
    <property type="entry name" value="GatB_Yqey_C_2"/>
</dbReference>
<dbReference type="STRING" id="1618436.UV59_C0013G0043"/>
<name>A0A0G1CGC5_9BACT</name>
<dbReference type="Pfam" id="PF09424">
    <property type="entry name" value="YqeY"/>
    <property type="match status" value="1"/>
</dbReference>
<dbReference type="EMBL" id="LCFB01000013">
    <property type="protein sequence ID" value="KKS84865.1"/>
    <property type="molecule type" value="Genomic_DNA"/>
</dbReference>
<comment type="caution">
    <text evidence="1">The sequence shown here is derived from an EMBL/GenBank/DDBJ whole genome shotgun (WGS) entry which is preliminary data.</text>
</comment>
<dbReference type="Gene3D" id="1.10.1510.10">
    <property type="entry name" value="Uncharacterised protein YqeY/AIM41 PF09424, N-terminal domain"/>
    <property type="match status" value="1"/>
</dbReference>
<proteinExistence type="predicted"/>
<dbReference type="InterPro" id="IPR042184">
    <property type="entry name" value="YqeY/Aim41_N"/>
</dbReference>
<sequence>MLFEQLKTDLVTAMKSGERLRVDTLRYLIAAIKKYEIDTYPPATGGTLTEADVVKTVQKQVKTHRESIAAFQKGNRQDLVQKEQQELTILEEYLPKELTDAEIKTIVTALKNKGITNFGQLMGIVMKEVGGRASGDRVAAIVKSEL</sequence>
<dbReference type="Proteomes" id="UP000034543">
    <property type="component" value="Unassembled WGS sequence"/>
</dbReference>
<gene>
    <name evidence="1" type="ORF">UV59_C0013G0043</name>
</gene>
<dbReference type="InterPro" id="IPR019004">
    <property type="entry name" value="YqeY/Aim41"/>
</dbReference>
<dbReference type="InterPro" id="IPR003789">
    <property type="entry name" value="Asn/Gln_tRNA_amidoTrase-B-like"/>
</dbReference>
<dbReference type="AlphaFoldDB" id="A0A0G1CGC5"/>
<dbReference type="PANTHER" id="PTHR28055">
    <property type="entry name" value="ALTERED INHERITANCE OF MITOCHONDRIA PROTEIN 41, MITOCHONDRIAL"/>
    <property type="match status" value="1"/>
</dbReference>